<dbReference type="Pfam" id="PF00254">
    <property type="entry name" value="FKBP_C"/>
    <property type="match status" value="1"/>
</dbReference>
<evidence type="ECO:0000256" key="3">
    <source>
        <dbReference type="ARBA" id="ARBA00013194"/>
    </source>
</evidence>
<dbReference type="Pfam" id="PF00160">
    <property type="entry name" value="Pro_isomerase"/>
    <property type="match status" value="1"/>
</dbReference>
<protein>
    <recommendedName>
        <fullName evidence="3 6">peptidylprolyl isomerase</fullName>
        <ecNumber evidence="3 6">5.2.1.8</ecNumber>
    </recommendedName>
</protein>
<comment type="caution">
    <text evidence="10">The sequence shown here is derived from an EMBL/GenBank/DDBJ whole genome shotgun (WGS) entry which is preliminary data.</text>
</comment>
<dbReference type="InterPro" id="IPR046357">
    <property type="entry name" value="PPIase_dom_sf"/>
</dbReference>
<dbReference type="PROSITE" id="PS50059">
    <property type="entry name" value="FKBP_PPIASE"/>
    <property type="match status" value="1"/>
</dbReference>
<feature type="domain" description="PPIase FKBP-type" evidence="8">
    <location>
        <begin position="302"/>
        <end position="407"/>
    </location>
</feature>
<comment type="catalytic activity">
    <reaction evidence="1 6">
        <text>[protein]-peptidylproline (omega=180) = [protein]-peptidylproline (omega=0)</text>
        <dbReference type="Rhea" id="RHEA:16237"/>
        <dbReference type="Rhea" id="RHEA-COMP:10747"/>
        <dbReference type="Rhea" id="RHEA-COMP:10748"/>
        <dbReference type="ChEBI" id="CHEBI:83833"/>
        <dbReference type="ChEBI" id="CHEBI:83834"/>
        <dbReference type="EC" id="5.2.1.8"/>
    </reaction>
</comment>
<name>A0A5C7B856_9FLAO</name>
<dbReference type="Gene3D" id="2.40.100.10">
    <property type="entry name" value="Cyclophilin-like"/>
    <property type="match status" value="1"/>
</dbReference>
<dbReference type="SUPFAM" id="SSF50891">
    <property type="entry name" value="Cyclophilin-like"/>
    <property type="match status" value="1"/>
</dbReference>
<reference evidence="10 11" key="1">
    <citation type="submission" date="2019-08" db="EMBL/GenBank/DDBJ databases">
        <title>Genome of Psychroserpens burtonensis ACAM 167.</title>
        <authorList>
            <person name="Bowman J.P."/>
        </authorList>
    </citation>
    <scope>NUCLEOTIDE SEQUENCE [LARGE SCALE GENOMIC DNA]</scope>
    <source>
        <strain evidence="10 11">ACAM 167</strain>
    </source>
</reference>
<dbReference type="InterPro" id="IPR020892">
    <property type="entry name" value="Cyclophilin-type_PPIase_CS"/>
</dbReference>
<dbReference type="Proteomes" id="UP000321938">
    <property type="component" value="Unassembled WGS sequence"/>
</dbReference>
<dbReference type="AlphaFoldDB" id="A0A5C7B856"/>
<dbReference type="SUPFAM" id="SSF54534">
    <property type="entry name" value="FKBP-like"/>
    <property type="match status" value="1"/>
</dbReference>
<evidence type="ECO:0000313" key="11">
    <source>
        <dbReference type="Proteomes" id="UP000321938"/>
    </source>
</evidence>
<dbReference type="OrthoDB" id="9807797at2"/>
<proteinExistence type="inferred from homology"/>
<dbReference type="InterPro" id="IPR029000">
    <property type="entry name" value="Cyclophilin-like_dom_sf"/>
</dbReference>
<evidence type="ECO:0000256" key="4">
    <source>
        <dbReference type="ARBA" id="ARBA00023110"/>
    </source>
</evidence>
<evidence type="ECO:0000256" key="2">
    <source>
        <dbReference type="ARBA" id="ARBA00007365"/>
    </source>
</evidence>
<evidence type="ECO:0000256" key="5">
    <source>
        <dbReference type="ARBA" id="ARBA00023235"/>
    </source>
</evidence>
<dbReference type="InterPro" id="IPR001179">
    <property type="entry name" value="PPIase_FKBP_dom"/>
</dbReference>
<dbReference type="InterPro" id="IPR002130">
    <property type="entry name" value="Cyclophilin-type_PPIase_dom"/>
</dbReference>
<accession>A0A5C7B856</accession>
<dbReference type="PANTHER" id="PTHR45625">
    <property type="entry name" value="PEPTIDYL-PROLYL CIS-TRANS ISOMERASE-RELATED"/>
    <property type="match status" value="1"/>
</dbReference>
<dbReference type="PRINTS" id="PR00153">
    <property type="entry name" value="CSAPPISMRASE"/>
</dbReference>
<gene>
    <name evidence="10" type="ORF">ES692_12810</name>
</gene>
<dbReference type="Gene3D" id="3.10.50.40">
    <property type="match status" value="1"/>
</dbReference>
<keyword evidence="11" id="KW-1185">Reference proteome</keyword>
<dbReference type="EC" id="5.2.1.8" evidence="3 6"/>
<comment type="similarity">
    <text evidence="2">Belongs to the cyclophilin-type PPIase family.</text>
</comment>
<dbReference type="PROSITE" id="PS50072">
    <property type="entry name" value="CSA_PPIASE_2"/>
    <property type="match status" value="1"/>
</dbReference>
<sequence length="410" mass="45558">MKLISKTLQIFMLCLVVTLVSCKEEYPDLEDGLYAEIVTSKDTMIAKLFYDKVPVTVANFVALAEGNHPMMGDEFKGKPYYDSLTFHRVMDKFMIQGGDHTATGGGNPGYKFTADFDASLKHDRGGLLSMANSGGFNTNGSQFFITEVPYQSLDAFDDDGELKPCDQPRVSCHSIFGELVKGIEVQDAISNVAVDPRSKKPLENVYILKVNIIRKGSAAKSFNAPKVFESELPNVEAEIKQIQDDKKGKLEQEKKERDEKMATASAETKSTLDEYTTKTTALASGLKKHVLTEGTNAKPKPGDSVRVYYEGYFTDGRLFDSDRVEISEKYGMFNQRRADANQYGPTAMWVSPNAQMIPGFKEALATLNIGEKAFFYLPSHLAYGERGNRGIPPNTDLTFIVEMVNVIEKK</sequence>
<dbReference type="PROSITE" id="PS00170">
    <property type="entry name" value="CSA_PPIASE_1"/>
    <property type="match status" value="1"/>
</dbReference>
<dbReference type="PROSITE" id="PS51257">
    <property type="entry name" value="PROKAR_LIPOPROTEIN"/>
    <property type="match status" value="1"/>
</dbReference>
<evidence type="ECO:0000313" key="10">
    <source>
        <dbReference type="EMBL" id="TXE16405.1"/>
    </source>
</evidence>
<feature type="compositionally biased region" description="Basic and acidic residues" evidence="7">
    <location>
        <begin position="243"/>
        <end position="261"/>
    </location>
</feature>
<evidence type="ECO:0000259" key="9">
    <source>
        <dbReference type="PROSITE" id="PS50072"/>
    </source>
</evidence>
<dbReference type="EMBL" id="VOSB01000018">
    <property type="protein sequence ID" value="TXE16405.1"/>
    <property type="molecule type" value="Genomic_DNA"/>
</dbReference>
<dbReference type="GO" id="GO:0003755">
    <property type="term" value="F:peptidyl-prolyl cis-trans isomerase activity"/>
    <property type="evidence" value="ECO:0007669"/>
    <property type="project" value="UniProtKB-KW"/>
</dbReference>
<dbReference type="CDD" id="cd00317">
    <property type="entry name" value="cyclophilin"/>
    <property type="match status" value="1"/>
</dbReference>
<keyword evidence="5 6" id="KW-0413">Isomerase</keyword>
<evidence type="ECO:0000259" key="8">
    <source>
        <dbReference type="PROSITE" id="PS50059"/>
    </source>
</evidence>
<dbReference type="GO" id="GO:0006457">
    <property type="term" value="P:protein folding"/>
    <property type="evidence" value="ECO:0007669"/>
    <property type="project" value="InterPro"/>
</dbReference>
<dbReference type="STRING" id="1123037.GCA_000425305_02464"/>
<feature type="region of interest" description="Disordered" evidence="7">
    <location>
        <begin position="243"/>
        <end position="269"/>
    </location>
</feature>
<keyword evidence="4 6" id="KW-0697">Rotamase</keyword>
<dbReference type="PANTHER" id="PTHR45625:SF4">
    <property type="entry name" value="PEPTIDYLPROLYL ISOMERASE DOMAIN AND WD REPEAT-CONTAINING PROTEIN 1"/>
    <property type="match status" value="1"/>
</dbReference>
<evidence type="ECO:0000256" key="7">
    <source>
        <dbReference type="SAM" id="MobiDB-lite"/>
    </source>
</evidence>
<dbReference type="InterPro" id="IPR044666">
    <property type="entry name" value="Cyclophilin_A-like"/>
</dbReference>
<evidence type="ECO:0000256" key="1">
    <source>
        <dbReference type="ARBA" id="ARBA00000971"/>
    </source>
</evidence>
<evidence type="ECO:0000256" key="6">
    <source>
        <dbReference type="PROSITE-ProRule" id="PRU00277"/>
    </source>
</evidence>
<feature type="domain" description="PPIase cyclophilin-type" evidence="9">
    <location>
        <begin position="44"/>
        <end position="212"/>
    </location>
</feature>
<dbReference type="RefSeq" id="WP_147231871.1">
    <property type="nucleotide sequence ID" value="NZ_VOSB01000018.1"/>
</dbReference>
<organism evidence="10 11">
    <name type="scientific">Psychroserpens burtonensis</name>
    <dbReference type="NCBI Taxonomy" id="49278"/>
    <lineage>
        <taxon>Bacteria</taxon>
        <taxon>Pseudomonadati</taxon>
        <taxon>Bacteroidota</taxon>
        <taxon>Flavobacteriia</taxon>
        <taxon>Flavobacteriales</taxon>
        <taxon>Flavobacteriaceae</taxon>
        <taxon>Psychroserpens</taxon>
    </lineage>
</organism>